<comment type="caution">
    <text evidence="1">The sequence shown here is derived from an EMBL/GenBank/DDBJ whole genome shotgun (WGS) entry which is preliminary data.</text>
</comment>
<organism evidence="1 2">
    <name type="scientific">Hyalangium rubrum</name>
    <dbReference type="NCBI Taxonomy" id="3103134"/>
    <lineage>
        <taxon>Bacteria</taxon>
        <taxon>Pseudomonadati</taxon>
        <taxon>Myxococcota</taxon>
        <taxon>Myxococcia</taxon>
        <taxon>Myxococcales</taxon>
        <taxon>Cystobacterineae</taxon>
        <taxon>Archangiaceae</taxon>
        <taxon>Hyalangium</taxon>
    </lineage>
</organism>
<protein>
    <submittedName>
        <fullName evidence="1">DUF1552 domain-containing protein</fullName>
    </submittedName>
</protein>
<accession>A0ABU5H7E6</accession>
<gene>
    <name evidence="1" type="ORF">SYV04_16375</name>
</gene>
<dbReference type="Proteomes" id="UP001291309">
    <property type="component" value="Unassembled WGS sequence"/>
</dbReference>
<dbReference type="RefSeq" id="WP_321546723.1">
    <property type="nucleotide sequence ID" value="NZ_JAXIVS010000005.1"/>
</dbReference>
<proteinExistence type="predicted"/>
<dbReference type="InterPro" id="IPR011447">
    <property type="entry name" value="DUF1552"/>
</dbReference>
<evidence type="ECO:0000313" key="1">
    <source>
        <dbReference type="EMBL" id="MDY7227995.1"/>
    </source>
</evidence>
<keyword evidence="2" id="KW-1185">Reference proteome</keyword>
<name>A0ABU5H7E6_9BACT</name>
<evidence type="ECO:0000313" key="2">
    <source>
        <dbReference type="Proteomes" id="UP001291309"/>
    </source>
</evidence>
<dbReference type="InterPro" id="IPR006311">
    <property type="entry name" value="TAT_signal"/>
</dbReference>
<dbReference type="EMBL" id="JAXIVS010000005">
    <property type="protein sequence ID" value="MDY7227995.1"/>
    <property type="molecule type" value="Genomic_DNA"/>
</dbReference>
<sequence>MKKPWELSRRTFLRGAGTLLGLPVLEAMVPSIARAQASGALPPRRMMAFYVPNGMYPPEWYPTNTGADYTLSPLLSPLAAFKSDMLVLSGLGNKPSHYSSNVDVGHVASTATFLTAVPAGDAPVRNGISLDQFAANQLKAHTRFPSLELGTRGGTSDVLHNNISWTANGTPMPKETRPDHLFDRLFEGMDPNQSAQEAEARRRRRLSVLDSAREDTTRLQSKLGQQDRLRMEEYLTGVRELEVRLQQTRPSQCSPGARPSEPTDVRQQVRLLLDVMVLAFQCDLTRVATFMYGEAVDDSSYNFLSIPDGRGGSIPISQGHHTLSHDISAGSQSQRMYSAICKWEVEQFAYLLSKMKAVQEPDGTLLDNSVVLFGSNIGEAQVHDTLNMPVVLAGRGGGKVRPGRHILYKNPNDLTPGVPVARLFLSMLQAVGVTATSFGSDGTAPLLELT</sequence>
<reference evidence="1 2" key="1">
    <citation type="submission" date="2023-12" db="EMBL/GenBank/DDBJ databases">
        <title>the genome sequence of Hyalangium sp. s54d21.</title>
        <authorList>
            <person name="Zhang X."/>
        </authorList>
    </citation>
    <scope>NUCLEOTIDE SEQUENCE [LARGE SCALE GENOMIC DNA]</scope>
    <source>
        <strain evidence="2">s54d21</strain>
    </source>
</reference>
<dbReference type="Pfam" id="PF07586">
    <property type="entry name" value="HXXSHH"/>
    <property type="match status" value="1"/>
</dbReference>
<dbReference type="PROSITE" id="PS51318">
    <property type="entry name" value="TAT"/>
    <property type="match status" value="1"/>
</dbReference>